<feature type="transmembrane region" description="Helical" evidence="2">
    <location>
        <begin position="570"/>
        <end position="594"/>
    </location>
</feature>
<gene>
    <name evidence="3" type="ORF">DICVIV_00418</name>
</gene>
<sequence length="662" mass="71394">MVPVIPVTPEVHAVDESFISAREPMLNSSSFSTVPEKMATTLTSSKIEDKAIKHASLRLQIAAVDDESDDDVITTIHTTTLQGKNEVTTTVRIPTTEADTDVENIEFSEATEEIHSKATSVESSTIKEAVQEFTTVITSNTGPSSIITTINDGTRTVSASATPSESFVDTDKTTTNFAKLAKMGLPSESSSTAHSDALANQSSTTDEDALPFDQEKLSGIFEQDGSFIPEHFDREVPSESDISRVKLPEESTEIINDPRQKKMNTTTEPQPFIVDTEPFSLSSDVHDESIQTSSTMSSLHQVTIQPTASKNIDSEMSSVAENLEPSPKGTQSIESSSHHQETSSTASASLSAQSNIQTSTESELQSTIMSTTKSTTNIIITSSESQPSTNILPETTSTSVPQHMLGSTTDAREESESQTQPEPQLVTKATEKSEQDRQPWPELQPSFETVEKPNEGTPPRPDSDATLQPVLSTSEISDMLGTILGDNFIRFEITSIMKGSVIINGVIITREDIQDAEELATKIETTISSNGSFVGPNEVDSKSIAVNGIPSRAYTDSVNSSYPQNSRSSALLIGSMIAVGILIILVFAFIMIAMNNRRTNGTLKLKEDDLSRTENGKAAYTNPQAVSVNLMSYGNSTPITSPPAGLSMMTSLSVKPNEREVR</sequence>
<feature type="compositionally biased region" description="Polar residues" evidence="1">
    <location>
        <begin position="290"/>
        <end position="303"/>
    </location>
</feature>
<evidence type="ECO:0000256" key="2">
    <source>
        <dbReference type="SAM" id="Phobius"/>
    </source>
</evidence>
<feature type="region of interest" description="Disordered" evidence="1">
    <location>
        <begin position="248"/>
        <end position="303"/>
    </location>
</feature>
<dbReference type="EMBL" id="KN716153">
    <property type="protein sequence ID" value="KJH53295.1"/>
    <property type="molecule type" value="Genomic_DNA"/>
</dbReference>
<evidence type="ECO:0000313" key="3">
    <source>
        <dbReference type="EMBL" id="KJH53295.1"/>
    </source>
</evidence>
<feature type="region of interest" description="Disordered" evidence="1">
    <location>
        <begin position="185"/>
        <end position="208"/>
    </location>
</feature>
<feature type="compositionally biased region" description="Polar residues" evidence="1">
    <location>
        <begin position="187"/>
        <end position="204"/>
    </location>
</feature>
<reference evidence="4" key="2">
    <citation type="journal article" date="2016" name="Sci. Rep.">
        <title>Dictyocaulus viviparus genome, variome and transcriptome elucidate lungworm biology and support future intervention.</title>
        <authorList>
            <person name="McNulty S.N."/>
            <person name="Strube C."/>
            <person name="Rosa B.A."/>
            <person name="Martin J.C."/>
            <person name="Tyagi R."/>
            <person name="Choi Y.J."/>
            <person name="Wang Q."/>
            <person name="Hallsworth Pepin K."/>
            <person name="Zhang X."/>
            <person name="Ozersky P."/>
            <person name="Wilson R.K."/>
            <person name="Sternberg P.W."/>
            <person name="Gasser R.B."/>
            <person name="Mitreva M."/>
        </authorList>
    </citation>
    <scope>NUCLEOTIDE SEQUENCE [LARGE SCALE GENOMIC DNA]</scope>
    <source>
        <strain evidence="4">HannoverDv2000</strain>
    </source>
</reference>
<feature type="region of interest" description="Disordered" evidence="1">
    <location>
        <begin position="317"/>
        <end position="368"/>
    </location>
</feature>
<evidence type="ECO:0000256" key="1">
    <source>
        <dbReference type="SAM" id="MobiDB-lite"/>
    </source>
</evidence>
<feature type="compositionally biased region" description="Polar residues" evidence="1">
    <location>
        <begin position="355"/>
        <end position="365"/>
    </location>
</feature>
<keyword evidence="2" id="KW-0472">Membrane</keyword>
<keyword evidence="4" id="KW-1185">Reference proteome</keyword>
<dbReference type="STRING" id="29172.A0A0D8Y993"/>
<proteinExistence type="predicted"/>
<evidence type="ECO:0000313" key="4">
    <source>
        <dbReference type="Proteomes" id="UP000053766"/>
    </source>
</evidence>
<dbReference type="AlphaFoldDB" id="A0A0D8Y993"/>
<feature type="compositionally biased region" description="Low complexity" evidence="1">
    <location>
        <begin position="342"/>
        <end position="354"/>
    </location>
</feature>
<accession>A0A0D8Y993</accession>
<feature type="region of interest" description="Disordered" evidence="1">
    <location>
        <begin position="381"/>
        <end position="467"/>
    </location>
</feature>
<feature type="compositionally biased region" description="Basic and acidic residues" evidence="1">
    <location>
        <begin position="429"/>
        <end position="439"/>
    </location>
</feature>
<dbReference type="OrthoDB" id="5848610at2759"/>
<reference evidence="3 4" key="1">
    <citation type="submission" date="2013-11" db="EMBL/GenBank/DDBJ databases">
        <title>Draft genome of the bovine lungworm Dictyocaulus viviparus.</title>
        <authorList>
            <person name="Mitreva M."/>
        </authorList>
    </citation>
    <scope>NUCLEOTIDE SEQUENCE [LARGE SCALE GENOMIC DNA]</scope>
    <source>
        <strain evidence="3 4">HannoverDv2000</strain>
    </source>
</reference>
<organism evidence="3 4">
    <name type="scientific">Dictyocaulus viviparus</name>
    <name type="common">Bovine lungworm</name>
    <dbReference type="NCBI Taxonomy" id="29172"/>
    <lineage>
        <taxon>Eukaryota</taxon>
        <taxon>Metazoa</taxon>
        <taxon>Ecdysozoa</taxon>
        <taxon>Nematoda</taxon>
        <taxon>Chromadorea</taxon>
        <taxon>Rhabditida</taxon>
        <taxon>Rhabditina</taxon>
        <taxon>Rhabditomorpha</taxon>
        <taxon>Strongyloidea</taxon>
        <taxon>Metastrongylidae</taxon>
        <taxon>Dictyocaulus</taxon>
    </lineage>
</organism>
<keyword evidence="2" id="KW-0812">Transmembrane</keyword>
<name>A0A0D8Y993_DICVI</name>
<evidence type="ECO:0008006" key="5">
    <source>
        <dbReference type="Google" id="ProtNLM"/>
    </source>
</evidence>
<feature type="compositionally biased region" description="Polar residues" evidence="1">
    <location>
        <begin position="386"/>
        <end position="409"/>
    </location>
</feature>
<dbReference type="Proteomes" id="UP000053766">
    <property type="component" value="Unassembled WGS sequence"/>
</dbReference>
<keyword evidence="2" id="KW-1133">Transmembrane helix</keyword>
<protein>
    <recommendedName>
        <fullName evidence="5">SEA domain-containing protein</fullName>
    </recommendedName>
</protein>